<evidence type="ECO:0000313" key="2">
    <source>
        <dbReference type="Proteomes" id="UP000789759"/>
    </source>
</evidence>
<dbReference type="OrthoDB" id="2352140at2759"/>
<proteinExistence type="predicted"/>
<feature type="non-terminal residue" evidence="1">
    <location>
        <position position="299"/>
    </location>
</feature>
<reference evidence="1" key="1">
    <citation type="submission" date="2021-06" db="EMBL/GenBank/DDBJ databases">
        <authorList>
            <person name="Kallberg Y."/>
            <person name="Tangrot J."/>
            <person name="Rosling A."/>
        </authorList>
    </citation>
    <scope>NUCLEOTIDE SEQUENCE</scope>
    <source>
        <strain evidence="1">FL966</strain>
    </source>
</reference>
<sequence length="299" mass="34976">SIYKLGELSDDALIVLMSETSCIMYDTNNEKPVGIPYFNEQTLYTSEVLVSFFKDGDFVLINDSKVYLYSVNINDKNILQCKNIFAFTIELDQCILSRYGKLLVGNDYLRTQWNIKTGNFEIQYPVANDLLFNKYYTLLAVWHNVLKIYSAKTGIEIFSFDNEIDYKDPHDENFQISFINLGERLLIAHFMEPKMETCIIDPYSLKDSKIVIDLYDDINSVQIGFVPKKIFENKIIGIVNRKVHIYDLFQGDLFQDDLFQGDFKEYLRKYVKDHKEIHLLSIMEEILFNIKKVKNDISG</sequence>
<comment type="caution">
    <text evidence="1">The sequence shown here is derived from an EMBL/GenBank/DDBJ whole genome shotgun (WGS) entry which is preliminary data.</text>
</comment>
<feature type="non-terminal residue" evidence="1">
    <location>
        <position position="1"/>
    </location>
</feature>
<dbReference type="Proteomes" id="UP000789759">
    <property type="component" value="Unassembled WGS sequence"/>
</dbReference>
<dbReference type="AlphaFoldDB" id="A0A9N9KJD2"/>
<organism evidence="1 2">
    <name type="scientific">Cetraspora pellucida</name>
    <dbReference type="NCBI Taxonomy" id="1433469"/>
    <lineage>
        <taxon>Eukaryota</taxon>
        <taxon>Fungi</taxon>
        <taxon>Fungi incertae sedis</taxon>
        <taxon>Mucoromycota</taxon>
        <taxon>Glomeromycotina</taxon>
        <taxon>Glomeromycetes</taxon>
        <taxon>Diversisporales</taxon>
        <taxon>Gigasporaceae</taxon>
        <taxon>Cetraspora</taxon>
    </lineage>
</organism>
<dbReference type="EMBL" id="CAJVQA010063567">
    <property type="protein sequence ID" value="CAG8830188.1"/>
    <property type="molecule type" value="Genomic_DNA"/>
</dbReference>
<keyword evidence="2" id="KW-1185">Reference proteome</keyword>
<protein>
    <submittedName>
        <fullName evidence="1">13626_t:CDS:1</fullName>
    </submittedName>
</protein>
<evidence type="ECO:0000313" key="1">
    <source>
        <dbReference type="EMBL" id="CAG8830188.1"/>
    </source>
</evidence>
<name>A0A9N9KJD2_9GLOM</name>
<accession>A0A9N9KJD2</accession>
<gene>
    <name evidence="1" type="ORF">CPELLU_LOCUS20575</name>
</gene>